<proteinExistence type="predicted"/>
<keyword evidence="3" id="KW-0378">Hydrolase</keyword>
<dbReference type="Proteomes" id="UP000184543">
    <property type="component" value="Unassembled WGS sequence"/>
</dbReference>
<evidence type="ECO:0000313" key="3">
    <source>
        <dbReference type="EMBL" id="SHJ65592.1"/>
    </source>
</evidence>
<dbReference type="GO" id="GO:0004175">
    <property type="term" value="F:endopeptidase activity"/>
    <property type="evidence" value="ECO:0007669"/>
    <property type="project" value="UniProtKB-ARBA"/>
</dbReference>
<dbReference type="GO" id="GO:0006508">
    <property type="term" value="P:proteolysis"/>
    <property type="evidence" value="ECO:0007669"/>
    <property type="project" value="UniProtKB-KW"/>
</dbReference>
<reference evidence="4" key="1">
    <citation type="submission" date="2016-11" db="EMBL/GenBank/DDBJ databases">
        <authorList>
            <person name="Varghese N."/>
            <person name="Submissions S."/>
        </authorList>
    </citation>
    <scope>NUCLEOTIDE SEQUENCE [LARGE SCALE GENOMIC DNA]</scope>
    <source>
        <strain evidence="4">DSM 19858</strain>
    </source>
</reference>
<keyword evidence="1" id="KW-0472">Membrane</keyword>
<protein>
    <submittedName>
        <fullName evidence="3">CAAX protease self-immunity</fullName>
    </submittedName>
</protein>
<evidence type="ECO:0000259" key="2">
    <source>
        <dbReference type="Pfam" id="PF02517"/>
    </source>
</evidence>
<evidence type="ECO:0000313" key="4">
    <source>
        <dbReference type="Proteomes" id="UP000184543"/>
    </source>
</evidence>
<keyword evidence="4" id="KW-1185">Reference proteome</keyword>
<feature type="transmembrane region" description="Helical" evidence="1">
    <location>
        <begin position="112"/>
        <end position="130"/>
    </location>
</feature>
<gene>
    <name evidence="3" type="ORF">SAMN04488513_1073</name>
</gene>
<keyword evidence="1" id="KW-0812">Transmembrane</keyword>
<dbReference type="GO" id="GO:0080120">
    <property type="term" value="P:CAAX-box protein maturation"/>
    <property type="evidence" value="ECO:0007669"/>
    <property type="project" value="UniProtKB-ARBA"/>
</dbReference>
<dbReference type="EMBL" id="FQYU01000007">
    <property type="protein sequence ID" value="SHJ65592.1"/>
    <property type="molecule type" value="Genomic_DNA"/>
</dbReference>
<keyword evidence="3" id="KW-0645">Protease</keyword>
<dbReference type="AlphaFoldDB" id="A0A1M6L338"/>
<accession>A0A1M6L338</accession>
<dbReference type="Pfam" id="PF02517">
    <property type="entry name" value="Rce1-like"/>
    <property type="match status" value="1"/>
</dbReference>
<evidence type="ECO:0000256" key="1">
    <source>
        <dbReference type="SAM" id="Phobius"/>
    </source>
</evidence>
<feature type="domain" description="CAAX prenyl protease 2/Lysostaphin resistance protein A-like" evidence="2">
    <location>
        <begin position="21"/>
        <end position="122"/>
    </location>
</feature>
<feature type="transmembrane region" description="Helical" evidence="1">
    <location>
        <begin position="80"/>
        <end position="100"/>
    </location>
</feature>
<sequence length="131" mass="14305">MFDPNSITGKFRQMGLGTYSITLLLITAVFKTSLSEEIIFRGFIAKRLVSIMGFVKGNVLQAALFGIIHTLMFALITTNIFFLLVIFIIPSIGAYVSVYLNEKIGKGSIVPGWISHGLANIIAYGIVGFVI</sequence>
<dbReference type="STRING" id="192903.SAMN04488513_1073"/>
<keyword evidence="1" id="KW-1133">Transmembrane helix</keyword>
<dbReference type="InterPro" id="IPR003675">
    <property type="entry name" value="Rce1/LyrA-like_dom"/>
</dbReference>
<feature type="transmembrane region" description="Helical" evidence="1">
    <location>
        <begin position="51"/>
        <end position="74"/>
    </location>
</feature>
<organism evidence="3 4">
    <name type="scientific">Pseudozobellia thermophila</name>
    <dbReference type="NCBI Taxonomy" id="192903"/>
    <lineage>
        <taxon>Bacteria</taxon>
        <taxon>Pseudomonadati</taxon>
        <taxon>Bacteroidota</taxon>
        <taxon>Flavobacteriia</taxon>
        <taxon>Flavobacteriales</taxon>
        <taxon>Flavobacteriaceae</taxon>
        <taxon>Pseudozobellia</taxon>
    </lineage>
</organism>
<feature type="transmembrane region" description="Helical" evidence="1">
    <location>
        <begin position="12"/>
        <end position="30"/>
    </location>
</feature>
<name>A0A1M6L338_9FLAO</name>